<reference evidence="12" key="1">
    <citation type="journal article" date="2019" name="Int. J. Syst. Evol. Microbiol.">
        <title>The Global Catalogue of Microorganisms (GCM) 10K type strain sequencing project: providing services to taxonomists for standard genome sequencing and annotation.</title>
        <authorList>
            <consortium name="The Broad Institute Genomics Platform"/>
            <consortium name="The Broad Institute Genome Sequencing Center for Infectious Disease"/>
            <person name="Wu L."/>
            <person name="Ma J."/>
        </authorList>
    </citation>
    <scope>NUCLEOTIDE SEQUENCE [LARGE SCALE GENOMIC DNA]</scope>
    <source>
        <strain evidence="12">JCM 16021</strain>
    </source>
</reference>
<feature type="transmembrane region" description="Helical" evidence="8">
    <location>
        <begin position="275"/>
        <end position="296"/>
    </location>
</feature>
<keyword evidence="5 8" id="KW-0812">Transmembrane</keyword>
<feature type="transmembrane region" description="Helical" evidence="8">
    <location>
        <begin position="122"/>
        <end position="144"/>
    </location>
</feature>
<evidence type="ECO:0000256" key="7">
    <source>
        <dbReference type="ARBA" id="ARBA00023136"/>
    </source>
</evidence>
<dbReference type="Pfam" id="PF00528">
    <property type="entry name" value="BPD_transp_1"/>
    <property type="match status" value="1"/>
</dbReference>
<evidence type="ECO:0000256" key="3">
    <source>
        <dbReference type="ARBA" id="ARBA00022448"/>
    </source>
</evidence>
<dbReference type="Gene3D" id="1.10.3720.10">
    <property type="entry name" value="MetI-like"/>
    <property type="match status" value="1"/>
</dbReference>
<keyword evidence="12" id="KW-1185">Reference proteome</keyword>
<accession>A0ABP5KM96</accession>
<evidence type="ECO:0000256" key="5">
    <source>
        <dbReference type="ARBA" id="ARBA00022692"/>
    </source>
</evidence>
<evidence type="ECO:0000256" key="8">
    <source>
        <dbReference type="RuleBase" id="RU363032"/>
    </source>
</evidence>
<evidence type="ECO:0000256" key="4">
    <source>
        <dbReference type="ARBA" id="ARBA00022475"/>
    </source>
</evidence>
<evidence type="ECO:0000256" key="2">
    <source>
        <dbReference type="ARBA" id="ARBA00007069"/>
    </source>
</evidence>
<evidence type="ECO:0000256" key="6">
    <source>
        <dbReference type="ARBA" id="ARBA00022989"/>
    </source>
</evidence>
<feature type="transmembrane region" description="Helical" evidence="8">
    <location>
        <begin position="32"/>
        <end position="52"/>
    </location>
</feature>
<proteinExistence type="inferred from homology"/>
<gene>
    <name evidence="11" type="ORF">GCM10009843_41170</name>
</gene>
<evidence type="ECO:0000256" key="1">
    <source>
        <dbReference type="ARBA" id="ARBA00004651"/>
    </source>
</evidence>
<keyword evidence="4" id="KW-1003">Cell membrane</keyword>
<protein>
    <submittedName>
        <fullName evidence="11">ABC transporter permease</fullName>
    </submittedName>
</protein>
<dbReference type="PROSITE" id="PS50928">
    <property type="entry name" value="ABC_TM1"/>
    <property type="match status" value="1"/>
</dbReference>
<dbReference type="InterPro" id="IPR000515">
    <property type="entry name" value="MetI-like"/>
</dbReference>
<dbReference type="PANTHER" id="PTHR42929">
    <property type="entry name" value="INNER MEMBRANE ABC TRANSPORTER PERMEASE PROTEIN YDCU-RELATED-RELATED"/>
    <property type="match status" value="1"/>
</dbReference>
<dbReference type="PANTHER" id="PTHR42929:SF1">
    <property type="entry name" value="INNER MEMBRANE ABC TRANSPORTER PERMEASE PROTEIN YDCU-RELATED"/>
    <property type="match status" value="1"/>
</dbReference>
<comment type="similarity">
    <text evidence="2">Belongs to the binding-protein-dependent transport system permease family. CysTW subfamily.</text>
</comment>
<dbReference type="CDD" id="cd06261">
    <property type="entry name" value="TM_PBP2"/>
    <property type="match status" value="1"/>
</dbReference>
<dbReference type="Proteomes" id="UP001500575">
    <property type="component" value="Unassembled WGS sequence"/>
</dbReference>
<evidence type="ECO:0000313" key="12">
    <source>
        <dbReference type="Proteomes" id="UP001500575"/>
    </source>
</evidence>
<feature type="domain" description="ABC transmembrane type-1" evidence="10">
    <location>
        <begin position="85"/>
        <end position="293"/>
    </location>
</feature>
<feature type="transmembrane region" description="Helical" evidence="8">
    <location>
        <begin position="215"/>
        <end position="241"/>
    </location>
</feature>
<feature type="transmembrane region" description="Helical" evidence="8">
    <location>
        <begin position="91"/>
        <end position="110"/>
    </location>
</feature>
<dbReference type="InterPro" id="IPR035906">
    <property type="entry name" value="MetI-like_sf"/>
</dbReference>
<organism evidence="11 12">
    <name type="scientific">Nocardioides bigeumensis</name>
    <dbReference type="NCBI Taxonomy" id="433657"/>
    <lineage>
        <taxon>Bacteria</taxon>
        <taxon>Bacillati</taxon>
        <taxon>Actinomycetota</taxon>
        <taxon>Actinomycetes</taxon>
        <taxon>Propionibacteriales</taxon>
        <taxon>Nocardioidaceae</taxon>
        <taxon>Nocardioides</taxon>
    </lineage>
</organism>
<keyword evidence="7 8" id="KW-0472">Membrane</keyword>
<evidence type="ECO:0000313" key="11">
    <source>
        <dbReference type="EMBL" id="GAA2134578.1"/>
    </source>
</evidence>
<comment type="caution">
    <text evidence="11">The sequence shown here is derived from an EMBL/GenBank/DDBJ whole genome shotgun (WGS) entry which is preliminary data.</text>
</comment>
<keyword evidence="3 8" id="KW-0813">Transport</keyword>
<keyword evidence="6 8" id="KW-1133">Transmembrane helix</keyword>
<dbReference type="SUPFAM" id="SSF161098">
    <property type="entry name" value="MetI-like"/>
    <property type="match status" value="1"/>
</dbReference>
<comment type="subcellular location">
    <subcellularLocation>
        <location evidence="1 8">Cell membrane</location>
        <topology evidence="1 8">Multi-pass membrane protein</topology>
    </subcellularLocation>
</comment>
<feature type="transmembrane region" description="Helical" evidence="8">
    <location>
        <begin position="173"/>
        <end position="194"/>
    </location>
</feature>
<feature type="compositionally biased region" description="Low complexity" evidence="9">
    <location>
        <begin position="14"/>
        <end position="24"/>
    </location>
</feature>
<name>A0ABP5KM96_9ACTN</name>
<evidence type="ECO:0000259" key="10">
    <source>
        <dbReference type="PROSITE" id="PS50928"/>
    </source>
</evidence>
<evidence type="ECO:0000256" key="9">
    <source>
        <dbReference type="SAM" id="MobiDB-lite"/>
    </source>
</evidence>
<dbReference type="RefSeq" id="WP_344305745.1">
    <property type="nucleotide sequence ID" value="NZ_BAAAQQ010000014.1"/>
</dbReference>
<feature type="region of interest" description="Disordered" evidence="9">
    <location>
        <begin position="1"/>
        <end position="24"/>
    </location>
</feature>
<dbReference type="EMBL" id="BAAAQQ010000014">
    <property type="protein sequence ID" value="GAA2134578.1"/>
    <property type="molecule type" value="Genomic_DNA"/>
</dbReference>
<sequence length="303" mass="32648">MAVTLTTKPVEDVSPSGRRGPARASRSRVQRAAVWALPLSLLVLIPFFYAPLAGLLVRPLQPDDGGSAFSAYERVLTTGHLLKTVGQSFEIAGLSFGLMLLLGYPLAYLIRFRVPPQWRLPVLMLLVLAGSISDIVRIYSWYALLGTNGIINKLFMGVGITDAPIDGLLFSRFSVVLVLTAGWLPYVVIPIYSSMRSIDQSVIEASRDLYAGRFALFRSVLLPMSAPGILGAFIIVFVPVLSDFATPALVGGPSSLMVGNFVSDQLLQVGDWPTAAAAASLLLVVSLLLVAAAQWATRRLYGR</sequence>